<proteinExistence type="predicted"/>
<dbReference type="PANTHER" id="PTHR40048:SF1">
    <property type="entry name" value="RHAMNOSYL O-METHYLTRANSFERASE"/>
    <property type="match status" value="1"/>
</dbReference>
<dbReference type="SUPFAM" id="SSF53335">
    <property type="entry name" value="S-adenosyl-L-methionine-dependent methyltransferases"/>
    <property type="match status" value="1"/>
</dbReference>
<dbReference type="EMBL" id="JADMKU010000021">
    <property type="protein sequence ID" value="MBR9652963.1"/>
    <property type="molecule type" value="Genomic_DNA"/>
</dbReference>
<sequence length="262" mass="29432">MLDSIKRQVRIWEKDRRHVWLTRLATFLWMQLQNQHDRLFMAATMRELAETGLPRDVDAAVHAVMESPFGRPIRPMQLSPELSALIKIVAENKPKTVLEIGTARGGTLLLLCRFASPDATVISVDLPYGRNGGGYPKWKENHYKSFAMPGQKLHLIRADSHAPETVQKVQDLLGDQGVDFLLIDADHSYEGARQDFESYGSLLTENGTIAVHDILPNHSDPSIEVNRLWREIEADDSYDTETIVADPRQGNCGIGLVRVPGK</sequence>
<dbReference type="Pfam" id="PF13578">
    <property type="entry name" value="Methyltransf_24"/>
    <property type="match status" value="1"/>
</dbReference>
<protein>
    <submittedName>
        <fullName evidence="3">Class I SAM-dependent methyltransferase</fullName>
    </submittedName>
</protein>
<evidence type="ECO:0000256" key="1">
    <source>
        <dbReference type="ARBA" id="ARBA00022603"/>
    </source>
</evidence>
<dbReference type="GO" id="GO:0008168">
    <property type="term" value="F:methyltransferase activity"/>
    <property type="evidence" value="ECO:0007669"/>
    <property type="project" value="UniProtKB-KW"/>
</dbReference>
<keyword evidence="2" id="KW-0808">Transferase</keyword>
<keyword evidence="4" id="KW-1185">Reference proteome</keyword>
<dbReference type="Proteomes" id="UP001195941">
    <property type="component" value="Unassembled WGS sequence"/>
</dbReference>
<dbReference type="PANTHER" id="PTHR40048">
    <property type="entry name" value="RHAMNOSYL O-METHYLTRANSFERASE"/>
    <property type="match status" value="1"/>
</dbReference>
<dbReference type="RefSeq" id="WP_212702588.1">
    <property type="nucleotide sequence ID" value="NZ_JADMKU010000021.1"/>
</dbReference>
<dbReference type="Gene3D" id="3.40.50.150">
    <property type="entry name" value="Vaccinia Virus protein VP39"/>
    <property type="match status" value="1"/>
</dbReference>
<evidence type="ECO:0000256" key="2">
    <source>
        <dbReference type="ARBA" id="ARBA00022679"/>
    </source>
</evidence>
<comment type="caution">
    <text evidence="3">The sequence shown here is derived from an EMBL/GenBank/DDBJ whole genome shotgun (WGS) entry which is preliminary data.</text>
</comment>
<organism evidence="3 4">
    <name type="scientific">Thalassovita aquimarina</name>
    <dbReference type="NCBI Taxonomy" id="2785917"/>
    <lineage>
        <taxon>Bacteria</taxon>
        <taxon>Pseudomonadati</taxon>
        <taxon>Pseudomonadota</taxon>
        <taxon>Alphaproteobacteria</taxon>
        <taxon>Rhodobacterales</taxon>
        <taxon>Roseobacteraceae</taxon>
        <taxon>Thalassovita</taxon>
    </lineage>
</organism>
<dbReference type="GO" id="GO:0032259">
    <property type="term" value="P:methylation"/>
    <property type="evidence" value="ECO:0007669"/>
    <property type="project" value="UniProtKB-KW"/>
</dbReference>
<dbReference type="InterPro" id="IPR029063">
    <property type="entry name" value="SAM-dependent_MTases_sf"/>
</dbReference>
<keyword evidence="1 3" id="KW-0489">Methyltransferase</keyword>
<accession>A0ABS5HWR3</accession>
<evidence type="ECO:0000313" key="3">
    <source>
        <dbReference type="EMBL" id="MBR9652963.1"/>
    </source>
</evidence>
<name>A0ABS5HWR3_9RHOB</name>
<gene>
    <name evidence="3" type="ORF">IT775_17735</name>
</gene>
<evidence type="ECO:0000313" key="4">
    <source>
        <dbReference type="Proteomes" id="UP001195941"/>
    </source>
</evidence>
<reference evidence="3 4" key="1">
    <citation type="journal article" date="2021" name="Arch. Microbiol.">
        <title>Thalassobius aquimarinus sp. nov., isolated from the Sea of Japan seashore.</title>
        <authorList>
            <person name="Kurilenko V.V."/>
            <person name="Romanenko L.A."/>
            <person name="Chernysheva N.Y."/>
            <person name="Velansky P.V."/>
            <person name="Tekutyeva L.A."/>
            <person name="Isaeva M.P."/>
            <person name="Mikhailov V.V."/>
        </authorList>
    </citation>
    <scope>NUCLEOTIDE SEQUENCE [LARGE SCALE GENOMIC DNA]</scope>
    <source>
        <strain evidence="3 4">KMM 8518</strain>
    </source>
</reference>